<dbReference type="Proteomes" id="UP000751614">
    <property type="component" value="Unassembled WGS sequence"/>
</dbReference>
<reference evidence="1 2" key="1">
    <citation type="submission" date="2019-05" db="EMBL/GenBank/DDBJ databases">
        <title>Flagellimonas sp. AsT0115, sp. nov., isolated from a marine red algae, Asparagopsis taxiformis.</title>
        <authorList>
            <person name="Kim J."/>
            <person name="Jeong S.E."/>
            <person name="Jeon C.O."/>
        </authorList>
    </citation>
    <scope>NUCLEOTIDE SEQUENCE [LARGE SCALE GENOMIC DNA]</scope>
    <source>
        <strain evidence="1 2">AsT0115</strain>
    </source>
</reference>
<keyword evidence="2" id="KW-1185">Reference proteome</keyword>
<dbReference type="RefSeq" id="WP_138838935.1">
    <property type="nucleotide sequence ID" value="NZ_VCNI01000004.1"/>
</dbReference>
<organism evidence="1 2">
    <name type="scientific">Flagellimonas algicola</name>
    <dbReference type="NCBI Taxonomy" id="2583815"/>
    <lineage>
        <taxon>Bacteria</taxon>
        <taxon>Pseudomonadati</taxon>
        <taxon>Bacteroidota</taxon>
        <taxon>Flavobacteriia</taxon>
        <taxon>Flavobacteriales</taxon>
        <taxon>Flavobacteriaceae</taxon>
        <taxon>Flagellimonas</taxon>
    </lineage>
</organism>
<dbReference type="EMBL" id="VCNI01000004">
    <property type="protein sequence ID" value="TMU50687.1"/>
    <property type="molecule type" value="Genomic_DNA"/>
</dbReference>
<comment type="caution">
    <text evidence="1">The sequence shown here is derived from an EMBL/GenBank/DDBJ whole genome shotgun (WGS) entry which is preliminary data.</text>
</comment>
<evidence type="ECO:0000313" key="2">
    <source>
        <dbReference type="Proteomes" id="UP000751614"/>
    </source>
</evidence>
<evidence type="ECO:0000313" key="1">
    <source>
        <dbReference type="EMBL" id="TMU50687.1"/>
    </source>
</evidence>
<protein>
    <submittedName>
        <fullName evidence="1">Uncharacterized protein</fullName>
    </submittedName>
</protein>
<name>A0ABY2WHF4_9FLAO</name>
<gene>
    <name evidence="1" type="ORF">FGG15_17960</name>
</gene>
<sequence>MKPFFTVIVMILPLFLFGQVKIKFENNLDEQVVVKVRYGELTTPIESLTEIFSETLEPNTSSPDYIKIKEIKKKKKFVVLGQIPKKGLFKFFESTVTKRNQEYTVQLTATMQEVPNDEISYKSVLANLSFTPPENSRKVIHVDDAYNIYFGGLSIRKNDSVEIDRIDASVLKAVKKPVQYGNLDKEIESFFTGGFLSDTKGEVPGVASASLSVNNNKVYKLKYKLEDIGTRVWSPTNGKSIDELFSELNPIVKRGIVQRYLADTTLTMHQLDHLYLFQSATIQIENYVSTGTIIDASVPVFFSNNSAFKKEEGTDDTTTSTNMVLNIWSEKDVTYLLVQAAKEYLEKQRELIAIAKSNKDAQKIAEALIGENNAITPVKNVSKNAILNNVGDEINRANEKLLRLGPIKIKL</sequence>
<proteinExistence type="predicted"/>
<accession>A0ABY2WHF4</accession>